<evidence type="ECO:0000313" key="2">
    <source>
        <dbReference type="Proteomes" id="UP001150603"/>
    </source>
</evidence>
<dbReference type="Proteomes" id="UP001150603">
    <property type="component" value="Unassembled WGS sequence"/>
</dbReference>
<reference evidence="1" key="1">
    <citation type="submission" date="2022-07" db="EMBL/GenBank/DDBJ databases">
        <title>Phylogenomic reconstructions and comparative analyses of Kickxellomycotina fungi.</title>
        <authorList>
            <person name="Reynolds N.K."/>
            <person name="Stajich J.E."/>
            <person name="Barry K."/>
            <person name="Grigoriev I.V."/>
            <person name="Crous P."/>
            <person name="Smith M.E."/>
        </authorList>
    </citation>
    <scope>NUCLEOTIDE SEQUENCE</scope>
    <source>
        <strain evidence="1">NRRL 5244</strain>
    </source>
</reference>
<protein>
    <submittedName>
        <fullName evidence="1">Uncharacterized protein</fullName>
    </submittedName>
</protein>
<proteinExistence type="predicted"/>
<evidence type="ECO:0000313" key="1">
    <source>
        <dbReference type="EMBL" id="KAJ1937973.1"/>
    </source>
</evidence>
<dbReference type="EMBL" id="JANBPW010003333">
    <property type="protein sequence ID" value="KAJ1937973.1"/>
    <property type="molecule type" value="Genomic_DNA"/>
</dbReference>
<keyword evidence="2" id="KW-1185">Reference proteome</keyword>
<feature type="non-terminal residue" evidence="1">
    <location>
        <position position="1"/>
    </location>
</feature>
<organism evidence="1 2">
    <name type="scientific">Linderina macrospora</name>
    <dbReference type="NCBI Taxonomy" id="4868"/>
    <lineage>
        <taxon>Eukaryota</taxon>
        <taxon>Fungi</taxon>
        <taxon>Fungi incertae sedis</taxon>
        <taxon>Zoopagomycota</taxon>
        <taxon>Kickxellomycotina</taxon>
        <taxon>Kickxellomycetes</taxon>
        <taxon>Kickxellales</taxon>
        <taxon>Kickxellaceae</taxon>
        <taxon>Linderina</taxon>
    </lineage>
</organism>
<name>A0ACC1J4Z8_9FUNG</name>
<gene>
    <name evidence="1" type="ORF">FBU59_004591</name>
</gene>
<accession>A0ACC1J4Z8</accession>
<comment type="caution">
    <text evidence="1">The sequence shown here is derived from an EMBL/GenBank/DDBJ whole genome shotgun (WGS) entry which is preliminary data.</text>
</comment>
<sequence>INIGTTYLVQNYNVTAADIAVTNAYTDQRSGITHLYVRQIIGGVPVSNGLANVNIDKKGRIISSSSSFAPTDVVSKVKRDNSGSLVARASESATLKNAFKALTEYVKTPLKDEDLGKVSVASVASLLPNDGAKFEITNVPKQAAVDGKSTATKAYIQTAEGKLVPVWEITLQQDSHWWSAHVNQESNKVEAINDWVRRAESYNVYPRTVNTPSEGVRQIVTSPAHATASPRGWVSGSTTTGNNVWAQNNPTGGSTWQNNRRPTAVNGLFDNPMSLSQDPSTYVDAAITQLFYSINTMHDLSYIYGFDEAAGNFQGVNYSGQGAGNDYVVGFAQDGSGTNNAYFATPPDGQNGVMRMFVWTQTNPRRDGDFEQDIVAHEYTHGISNRLTGGPWNANCLSSGEPGGMGEGWSDAVANILRLRTGDTRARNLLMGQYVAGRGIRYYPYSTSTSTNPTSYGDLDSGTFQEVHAIGEIWAEMLYEVIWNLIDANGMAADLFTHDLTKGNSIALQIILDGMKLQPCNPTFIDARDAILQAEQNLTGGRNRCAIWRGFAKRGLGANAYGYPGYYHVEDYSVPSGC</sequence>